<feature type="region of interest" description="Disordered" evidence="3">
    <location>
        <begin position="337"/>
        <end position="359"/>
    </location>
</feature>
<dbReference type="Proteomes" id="UP000314986">
    <property type="component" value="Unassembled WGS sequence"/>
</dbReference>
<evidence type="ECO:0000256" key="3">
    <source>
        <dbReference type="SAM" id="MobiDB-lite"/>
    </source>
</evidence>
<dbReference type="PANTHER" id="PTHR46527">
    <property type="entry name" value="NUCLEOPORIN-LIKE PROTEIN 2"/>
    <property type="match status" value="1"/>
</dbReference>
<protein>
    <recommendedName>
        <fullName evidence="6">Nucleoporin-like protein 2</fullName>
    </recommendedName>
</protein>
<dbReference type="InParanoid" id="A0A4W3K7R2"/>
<dbReference type="AlphaFoldDB" id="A0A4W3K7R2"/>
<keyword evidence="2" id="KW-0539">Nucleus</keyword>
<evidence type="ECO:0000256" key="2">
    <source>
        <dbReference type="ARBA" id="ARBA00023242"/>
    </source>
</evidence>
<proteinExistence type="predicted"/>
<evidence type="ECO:0000313" key="4">
    <source>
        <dbReference type="Ensembl" id="ENSCMIP00000040450.1"/>
    </source>
</evidence>
<keyword evidence="5" id="KW-1185">Reference proteome</keyword>
<comment type="subcellular location">
    <subcellularLocation>
        <location evidence="1">Nucleus</location>
    </subcellularLocation>
</comment>
<accession>A0A4W3K7R2</accession>
<reference evidence="5" key="1">
    <citation type="journal article" date="2006" name="Science">
        <title>Ancient noncoding elements conserved in the human genome.</title>
        <authorList>
            <person name="Venkatesh B."/>
            <person name="Kirkness E.F."/>
            <person name="Loh Y.H."/>
            <person name="Halpern A.L."/>
            <person name="Lee A.P."/>
            <person name="Johnson J."/>
            <person name="Dandona N."/>
            <person name="Viswanathan L.D."/>
            <person name="Tay A."/>
            <person name="Venter J.C."/>
            <person name="Strausberg R.L."/>
            <person name="Brenner S."/>
        </authorList>
    </citation>
    <scope>NUCLEOTIDE SEQUENCE [LARGE SCALE GENOMIC DNA]</scope>
</reference>
<dbReference type="Ensembl" id="ENSCMIT00000041022.1">
    <property type="protein sequence ID" value="ENSCMIP00000040450.1"/>
    <property type="gene ID" value="ENSCMIG00000016860.1"/>
</dbReference>
<reference evidence="5" key="3">
    <citation type="journal article" date="2014" name="Nature">
        <title>Elephant shark genome provides unique insights into gnathostome evolution.</title>
        <authorList>
            <consortium name="International Elephant Shark Genome Sequencing Consortium"/>
            <person name="Venkatesh B."/>
            <person name="Lee A.P."/>
            <person name="Ravi V."/>
            <person name="Maurya A.K."/>
            <person name="Lian M.M."/>
            <person name="Swann J.B."/>
            <person name="Ohta Y."/>
            <person name="Flajnik M.F."/>
            <person name="Sutoh Y."/>
            <person name="Kasahara M."/>
            <person name="Hoon S."/>
            <person name="Gangu V."/>
            <person name="Roy S.W."/>
            <person name="Irimia M."/>
            <person name="Korzh V."/>
            <person name="Kondrychyn I."/>
            <person name="Lim Z.W."/>
            <person name="Tay B.H."/>
            <person name="Tohari S."/>
            <person name="Kong K.W."/>
            <person name="Ho S."/>
            <person name="Lorente-Galdos B."/>
            <person name="Quilez J."/>
            <person name="Marques-Bonet T."/>
            <person name="Raney B.J."/>
            <person name="Ingham P.W."/>
            <person name="Tay A."/>
            <person name="Hillier L.W."/>
            <person name="Minx P."/>
            <person name="Boehm T."/>
            <person name="Wilson R.K."/>
            <person name="Brenner S."/>
            <person name="Warren W.C."/>
        </authorList>
    </citation>
    <scope>NUCLEOTIDE SEQUENCE [LARGE SCALE GENOMIC DNA]</scope>
</reference>
<sequence>MVKYSSTFHFSLLFTGYNSNRGSWGNQFQKPQSSYIQPSNFSRNTTWVKGGREDDRRGFGYQDAGKKEFSSSGNFIQNRFTTLSNTNQADETENVLELFRKDIEIWESSGQWLFSCYSFAKEYACISGLAEFSPEELRLEYYNTRTGGHVQNYVDSIAQLSNLQRSKMAELKKPNPSTRSMLLEELKRPNQKKPSLGFGGAQVSSFGSSGFGSSPANSNTFSFRPSAGLADPTTSSCFGNPASSSPAPSSFGAKAASSVFGNTSVFGASPTPAPVTSIFCTTAPGAAPSSVFGSSAPFGSSSFGNPTACTFSSKLEKPEKATTNGFGTLEPATLSSTVCQPQSTPLSSSSVNGHGKLYTPRSELSADDLREFEAKRFTLGRIPLWPPPIELLNV</sequence>
<evidence type="ECO:0008006" key="6">
    <source>
        <dbReference type="Google" id="ProtNLM"/>
    </source>
</evidence>
<feature type="compositionally biased region" description="Polar residues" evidence="3">
    <location>
        <begin position="337"/>
        <end position="352"/>
    </location>
</feature>
<name>A0A4W3K7R2_CALMI</name>
<dbReference type="FunCoup" id="A0A4W3K7R2">
    <property type="interactions" value="525"/>
</dbReference>
<dbReference type="PANTHER" id="PTHR46527:SF1">
    <property type="entry name" value="NUCLEOPORIN NUP42"/>
    <property type="match status" value="1"/>
</dbReference>
<dbReference type="InterPro" id="IPR051767">
    <property type="entry name" value="Nucleoporin_NUP42"/>
</dbReference>
<evidence type="ECO:0000256" key="1">
    <source>
        <dbReference type="ARBA" id="ARBA00004123"/>
    </source>
</evidence>
<dbReference type="GO" id="GO:0005634">
    <property type="term" value="C:nucleus"/>
    <property type="evidence" value="ECO:0007669"/>
    <property type="project" value="UniProtKB-SubCell"/>
</dbReference>
<reference evidence="4" key="5">
    <citation type="submission" date="2025-09" db="UniProtKB">
        <authorList>
            <consortium name="Ensembl"/>
        </authorList>
    </citation>
    <scope>IDENTIFICATION</scope>
</reference>
<reference evidence="5" key="2">
    <citation type="journal article" date="2007" name="PLoS Biol.">
        <title>Survey sequencing and comparative analysis of the elephant shark (Callorhinchus milii) genome.</title>
        <authorList>
            <person name="Venkatesh B."/>
            <person name="Kirkness E.F."/>
            <person name="Loh Y.H."/>
            <person name="Halpern A.L."/>
            <person name="Lee A.P."/>
            <person name="Johnson J."/>
            <person name="Dandona N."/>
            <person name="Viswanathan L.D."/>
            <person name="Tay A."/>
            <person name="Venter J.C."/>
            <person name="Strausberg R.L."/>
            <person name="Brenner S."/>
        </authorList>
    </citation>
    <scope>NUCLEOTIDE SEQUENCE [LARGE SCALE GENOMIC DNA]</scope>
</reference>
<gene>
    <name evidence="4" type="primary">nup42</name>
</gene>
<dbReference type="GeneTree" id="ENSGT00390000000118"/>
<organism evidence="4 5">
    <name type="scientific">Callorhinchus milii</name>
    <name type="common">Ghost shark</name>
    <dbReference type="NCBI Taxonomy" id="7868"/>
    <lineage>
        <taxon>Eukaryota</taxon>
        <taxon>Metazoa</taxon>
        <taxon>Chordata</taxon>
        <taxon>Craniata</taxon>
        <taxon>Vertebrata</taxon>
        <taxon>Chondrichthyes</taxon>
        <taxon>Holocephali</taxon>
        <taxon>Chimaeriformes</taxon>
        <taxon>Callorhinchidae</taxon>
        <taxon>Callorhinchus</taxon>
    </lineage>
</organism>
<evidence type="ECO:0000313" key="5">
    <source>
        <dbReference type="Proteomes" id="UP000314986"/>
    </source>
</evidence>
<dbReference type="STRING" id="7868.ENSCMIP00000040450"/>
<dbReference type="OMA" id="CHNEHFD"/>
<reference evidence="4" key="4">
    <citation type="submission" date="2025-08" db="UniProtKB">
        <authorList>
            <consortium name="Ensembl"/>
        </authorList>
    </citation>
    <scope>IDENTIFICATION</scope>
</reference>